<evidence type="ECO:0000313" key="2">
    <source>
        <dbReference type="Proteomes" id="UP001180825"/>
    </source>
</evidence>
<name>A0ABU2AHZ6_9BURK</name>
<protein>
    <submittedName>
        <fullName evidence="1">Uncharacterized protein</fullName>
    </submittedName>
</protein>
<keyword evidence="2" id="KW-1185">Reference proteome</keyword>
<organism evidence="1 2">
    <name type="scientific">Roseateles asaccharophilus</name>
    <dbReference type="NCBI Taxonomy" id="582607"/>
    <lineage>
        <taxon>Bacteria</taxon>
        <taxon>Pseudomonadati</taxon>
        <taxon>Pseudomonadota</taxon>
        <taxon>Betaproteobacteria</taxon>
        <taxon>Burkholderiales</taxon>
        <taxon>Sphaerotilaceae</taxon>
        <taxon>Roseateles</taxon>
    </lineage>
</organism>
<gene>
    <name evidence="1" type="ORF">J2X21_005427</name>
</gene>
<evidence type="ECO:0000313" key="1">
    <source>
        <dbReference type="EMBL" id="MDR7336253.1"/>
    </source>
</evidence>
<dbReference type="Proteomes" id="UP001180825">
    <property type="component" value="Unassembled WGS sequence"/>
</dbReference>
<dbReference type="RefSeq" id="WP_310333254.1">
    <property type="nucleotide sequence ID" value="NZ_JAVDXV010000015.1"/>
</dbReference>
<reference evidence="1 2" key="1">
    <citation type="submission" date="2023-07" db="EMBL/GenBank/DDBJ databases">
        <title>Sorghum-associated microbial communities from plants grown in Nebraska, USA.</title>
        <authorList>
            <person name="Schachtman D."/>
        </authorList>
    </citation>
    <scope>NUCLEOTIDE SEQUENCE [LARGE SCALE GENOMIC DNA]</scope>
    <source>
        <strain evidence="1 2">BE316</strain>
    </source>
</reference>
<sequence length="233" mass="26304">MIWDTQATLDLVQKQFGRKQRDAAYVCVSSVNQRVRYAAFHYATIEAELNAFQTKLGDRHLFEVSHGADDEQEEHDYYEFMDRVGAHAVACVQSIHALEDLLSAMVYRCLNLDTIGAALDEHQLSLQKTVTRLGHDPKYAKVMSLLQSLQTDNSFAHVDALSNKAKHSAIVRPWISQDQTGTRADPLLFFFGEFERRGTPYPQVTFKDVLVPALAFVARTRTDIGIELTALLT</sequence>
<comment type="caution">
    <text evidence="1">The sequence shown here is derived from an EMBL/GenBank/DDBJ whole genome shotgun (WGS) entry which is preliminary data.</text>
</comment>
<proteinExistence type="predicted"/>
<dbReference type="EMBL" id="JAVDXV010000015">
    <property type="protein sequence ID" value="MDR7336253.1"/>
    <property type="molecule type" value="Genomic_DNA"/>
</dbReference>
<accession>A0ABU2AHZ6</accession>